<keyword evidence="1" id="KW-0812">Transmembrane</keyword>
<dbReference type="InterPro" id="IPR046510">
    <property type="entry name" value="DUF6688_N"/>
</dbReference>
<feature type="transmembrane region" description="Helical" evidence="1">
    <location>
        <begin position="47"/>
        <end position="74"/>
    </location>
</feature>
<feature type="transmembrane region" description="Helical" evidence="1">
    <location>
        <begin position="198"/>
        <end position="218"/>
    </location>
</feature>
<name>A0ABY7QUQ2_9FIRM</name>
<dbReference type="InterPro" id="IPR056491">
    <property type="entry name" value="DUF6688_C"/>
</dbReference>
<dbReference type="Pfam" id="PF20394">
    <property type="entry name" value="DUF6688"/>
    <property type="match status" value="1"/>
</dbReference>
<dbReference type="Proteomes" id="UP001210339">
    <property type="component" value="Chromosome"/>
</dbReference>
<feature type="domain" description="DUF6688" evidence="2">
    <location>
        <begin position="59"/>
        <end position="303"/>
    </location>
</feature>
<organism evidence="4 5">
    <name type="scientific">Peptoniphilus equinus</name>
    <dbReference type="NCBI Taxonomy" id="3016343"/>
    <lineage>
        <taxon>Bacteria</taxon>
        <taxon>Bacillati</taxon>
        <taxon>Bacillota</taxon>
        <taxon>Tissierellia</taxon>
        <taxon>Tissierellales</taxon>
        <taxon>Peptoniphilaceae</taxon>
        <taxon>Peptoniphilus</taxon>
    </lineage>
</organism>
<dbReference type="EMBL" id="CP115667">
    <property type="protein sequence ID" value="WBW49814.1"/>
    <property type="molecule type" value="Genomic_DNA"/>
</dbReference>
<feature type="transmembrane region" description="Helical" evidence="1">
    <location>
        <begin position="94"/>
        <end position="113"/>
    </location>
</feature>
<gene>
    <name evidence="4" type="ORF">O6R05_07365</name>
</gene>
<keyword evidence="1" id="KW-0472">Membrane</keyword>
<evidence type="ECO:0000313" key="5">
    <source>
        <dbReference type="Proteomes" id="UP001210339"/>
    </source>
</evidence>
<evidence type="ECO:0000256" key="1">
    <source>
        <dbReference type="SAM" id="Phobius"/>
    </source>
</evidence>
<feature type="transmembrane region" description="Helical" evidence="1">
    <location>
        <begin position="134"/>
        <end position="159"/>
    </location>
</feature>
<evidence type="ECO:0000259" key="2">
    <source>
        <dbReference type="Pfam" id="PF20394"/>
    </source>
</evidence>
<proteinExistence type="predicted"/>
<keyword evidence="1" id="KW-1133">Transmembrane helix</keyword>
<protein>
    <submittedName>
        <fullName evidence="4">Uncharacterized protein</fullName>
    </submittedName>
</protein>
<dbReference type="Pfam" id="PF23543">
    <property type="entry name" value="DUF6688_C"/>
    <property type="match status" value="1"/>
</dbReference>
<evidence type="ECO:0000259" key="3">
    <source>
        <dbReference type="Pfam" id="PF23543"/>
    </source>
</evidence>
<feature type="transmembrane region" description="Helical" evidence="1">
    <location>
        <begin position="253"/>
        <end position="275"/>
    </location>
</feature>
<evidence type="ECO:0000313" key="4">
    <source>
        <dbReference type="EMBL" id="WBW49814.1"/>
    </source>
</evidence>
<keyword evidence="5" id="KW-1185">Reference proteome</keyword>
<feature type="transmembrane region" description="Helical" evidence="1">
    <location>
        <begin position="14"/>
        <end position="35"/>
    </location>
</feature>
<reference evidence="4 5" key="1">
    <citation type="submission" date="2023-01" db="EMBL/GenBank/DDBJ databases">
        <authorList>
            <person name="Lee S.H."/>
            <person name="Jung H.S."/>
            <person name="Yun J.U."/>
        </authorList>
    </citation>
    <scope>NUCLEOTIDE SEQUENCE [LARGE SCALE GENOMIC DNA]</scope>
    <source>
        <strain evidence="4 5">CBA3646</strain>
    </source>
</reference>
<sequence length="429" mass="49057">MTKAKEKFHTAHPYLFQILLSLGIAFLMLSGYTLLKRIGKPPDLWDDVGSVIILTPFWAAFVIYPVVLTVYQFYLLLTVAKDKSPEAPASHKKYFDVWTLGLALCYEGLFFIVRDVNFQADWQEVLTNNAIHTPLFTAAQFPTYLLILLCLGGFALLYFKDVNHLPPLVAVLSIACIYIGMGWTAIWTVHITELSNPLNIMLVLPGAVILAMGTRTILLRVKTYHPDPHRRSKIDRLPLLNTLNCTLNNAKTWPVWALLFTLPLLAVFVGVLILFGQAPDILIKAFTETSEWNLSQKVSPQNIYYDEHYLCTVAAGGHRNVVKPLRRGVRHGHPVTVNRQLLIANAFEQILEEKTPKLHHLIRNVYDTYGFPLARWIRSPWMADLIWLLMKPLEWCFVIVLYLVDRHPEDRIALQYTGARAQTFSRLVR</sequence>
<feature type="domain" description="DUF6688" evidence="3">
    <location>
        <begin position="306"/>
        <end position="417"/>
    </location>
</feature>
<feature type="transmembrane region" description="Helical" evidence="1">
    <location>
        <begin position="165"/>
        <end position="186"/>
    </location>
</feature>
<accession>A0ABY7QUQ2</accession>
<dbReference type="RefSeq" id="WP_271191345.1">
    <property type="nucleotide sequence ID" value="NZ_CP115667.1"/>
</dbReference>